<gene>
    <name evidence="1" type="ORF">HL294_27585</name>
</gene>
<protein>
    <submittedName>
        <fullName evidence="1">Ail/Lom family protein</fullName>
    </submittedName>
</protein>
<accession>A0A7A4SBJ4</accession>
<dbReference type="AlphaFoldDB" id="A0A7A4SBJ4"/>
<dbReference type="SUPFAM" id="SSF56925">
    <property type="entry name" value="OMPA-like"/>
    <property type="match status" value="1"/>
</dbReference>
<proteinExistence type="predicted"/>
<dbReference type="EMBL" id="DABGQI010000149">
    <property type="protein sequence ID" value="HAI9773405.1"/>
    <property type="molecule type" value="Genomic_DNA"/>
</dbReference>
<dbReference type="RefSeq" id="WP_193769897.1">
    <property type="nucleotide sequence ID" value="NZ_JADDST010000210.1"/>
</dbReference>
<dbReference type="GO" id="GO:0044384">
    <property type="term" value="C:host outer membrane"/>
    <property type="evidence" value="ECO:0007669"/>
    <property type="project" value="InterPro"/>
</dbReference>
<dbReference type="Pfam" id="PF06316">
    <property type="entry name" value="Ail_Lom"/>
    <property type="match status" value="1"/>
</dbReference>
<name>A0A7A4SBJ4_ECOLX</name>
<sequence length="33" mass="3595">NPTESVTIDLAYEGSGSGDWRTDAFIVGIGYRF</sequence>
<reference evidence="1" key="2">
    <citation type="submission" date="2019-11" db="EMBL/GenBank/DDBJ databases">
        <authorList>
            <consortium name="NCBI Pathogen Detection Project"/>
        </authorList>
    </citation>
    <scope>NUCLEOTIDE SEQUENCE</scope>
    <source>
        <strain evidence="1">EC00696</strain>
    </source>
</reference>
<dbReference type="PROSITE" id="PS00695">
    <property type="entry name" value="ENT_VIR_OMP_2"/>
    <property type="match status" value="1"/>
</dbReference>
<comment type="caution">
    <text evidence="1">The sequence shown here is derived from an EMBL/GenBank/DDBJ whole genome shotgun (WGS) entry which is preliminary data.</text>
</comment>
<dbReference type="InterPro" id="IPR000758">
    <property type="entry name" value="Enterovir_OMP"/>
</dbReference>
<dbReference type="Gene3D" id="2.40.160.20">
    <property type="match status" value="1"/>
</dbReference>
<evidence type="ECO:0000313" key="1">
    <source>
        <dbReference type="EMBL" id="HAI9773405.1"/>
    </source>
</evidence>
<reference evidence="1" key="1">
    <citation type="journal article" date="2018" name="Genome Biol.">
        <title>SKESA: strategic k-mer extension for scrupulous assemblies.</title>
        <authorList>
            <person name="Souvorov A."/>
            <person name="Agarwala R."/>
            <person name="Lipman D.J."/>
        </authorList>
    </citation>
    <scope>NUCLEOTIDE SEQUENCE</scope>
    <source>
        <strain evidence="1">EC00696</strain>
    </source>
</reference>
<organism evidence="1">
    <name type="scientific">Escherichia coli</name>
    <dbReference type="NCBI Taxonomy" id="562"/>
    <lineage>
        <taxon>Bacteria</taxon>
        <taxon>Pseudomonadati</taxon>
        <taxon>Pseudomonadota</taxon>
        <taxon>Gammaproteobacteria</taxon>
        <taxon>Enterobacterales</taxon>
        <taxon>Enterobacteriaceae</taxon>
        <taxon>Escherichia</taxon>
    </lineage>
</organism>
<feature type="non-terminal residue" evidence="1">
    <location>
        <position position="1"/>
    </location>
</feature>
<dbReference type="InterPro" id="IPR011250">
    <property type="entry name" value="OMP/PagP_B-barrel"/>
</dbReference>